<dbReference type="PROSITE" id="PS00370">
    <property type="entry name" value="PEP_ENZYMES_PHOS_SITE"/>
    <property type="match status" value="1"/>
</dbReference>
<evidence type="ECO:0000256" key="14">
    <source>
        <dbReference type="ARBA" id="ARBA00022777"/>
    </source>
</evidence>
<dbReference type="SUPFAM" id="SSF47831">
    <property type="entry name" value="Enzyme I of the PEP:sugar phosphotransferase system HPr-binding (sub)domain"/>
    <property type="match status" value="1"/>
</dbReference>
<protein>
    <recommendedName>
        <fullName evidence="7 17">Phosphoenolpyruvate-protein phosphotransferase</fullName>
        <ecNumber evidence="6 17">2.7.3.9</ecNumber>
    </recommendedName>
    <alternativeName>
        <fullName evidence="16 17">Phosphotransferase system, enzyme I</fullName>
    </alternativeName>
</protein>
<evidence type="ECO:0000256" key="10">
    <source>
        <dbReference type="ARBA" id="ARBA00022597"/>
    </source>
</evidence>
<keyword evidence="14 17" id="KW-0418">Kinase</keyword>
<feature type="domain" description="PEP-utilising enzyme C-terminal" evidence="20">
    <location>
        <begin position="252"/>
        <end position="541"/>
    </location>
</feature>
<evidence type="ECO:0000259" key="19">
    <source>
        <dbReference type="Pfam" id="PF00391"/>
    </source>
</evidence>
<evidence type="ECO:0000256" key="2">
    <source>
        <dbReference type="ARBA" id="ARBA00001946"/>
    </source>
</evidence>
<comment type="cofactor">
    <cofactor evidence="2 17">
        <name>Mg(2+)</name>
        <dbReference type="ChEBI" id="CHEBI:18420"/>
    </cofactor>
</comment>
<evidence type="ECO:0000256" key="5">
    <source>
        <dbReference type="ARBA" id="ARBA00007837"/>
    </source>
</evidence>
<dbReference type="Gene3D" id="3.50.30.10">
    <property type="entry name" value="Phosphohistidine domain"/>
    <property type="match status" value="1"/>
</dbReference>
<dbReference type="InterPro" id="IPR023151">
    <property type="entry name" value="PEP_util_CS"/>
</dbReference>
<keyword evidence="12 17" id="KW-0598">Phosphotransferase system</keyword>
<evidence type="ECO:0000256" key="1">
    <source>
        <dbReference type="ARBA" id="ARBA00000683"/>
    </source>
</evidence>
<dbReference type="InterPro" id="IPR018274">
    <property type="entry name" value="PEP_util_AS"/>
</dbReference>
<comment type="subcellular location">
    <subcellularLocation>
        <location evidence="4 17">Cytoplasm</location>
    </subcellularLocation>
</comment>
<evidence type="ECO:0000256" key="15">
    <source>
        <dbReference type="ARBA" id="ARBA00022842"/>
    </source>
</evidence>
<gene>
    <name evidence="22" type="primary">ptsP</name>
    <name evidence="22" type="ORF">IMZ08_13005</name>
</gene>
<dbReference type="Pfam" id="PF02896">
    <property type="entry name" value="PEP-utilizers_C"/>
    <property type="match status" value="1"/>
</dbReference>
<evidence type="ECO:0000256" key="17">
    <source>
        <dbReference type="PIRNR" id="PIRNR000732"/>
    </source>
</evidence>
<dbReference type="Pfam" id="PF00391">
    <property type="entry name" value="PEP-utilizers"/>
    <property type="match status" value="1"/>
</dbReference>
<dbReference type="InterPro" id="IPR036618">
    <property type="entry name" value="PtsI_HPr-bd_sf"/>
</dbReference>
<dbReference type="InterPro" id="IPR050499">
    <property type="entry name" value="PEP-utilizing_PTS_enzyme"/>
</dbReference>
<comment type="similarity">
    <text evidence="5 17">Belongs to the PEP-utilizing enzyme family.</text>
</comment>
<dbReference type="PROSITE" id="PS00742">
    <property type="entry name" value="PEP_ENZYMES_2"/>
    <property type="match status" value="1"/>
</dbReference>
<name>A0ABR9QKF1_9BACI</name>
<sequence>MSKLIKGIAASPGIAIAKAYRLEEPDLTVTKKSVSDIELELARFKKAINTSKDELEKIKEKTNTELGEDKAAIFAAHLLVLSDPELVNPVEDRIKTENSNAEFALQETANMFISMFESMDNEYMKERAADIRDVTKRVIAHLLGVTIPNPSMISEEVIIVAEDLTPSDTAQLNRKYVKGFTTNIGGRTSHSAIMARSMEIPAIVGTKTVTATIDNGEVVIVDGLSGDVIVSPTEDQIAQYKQKKRDYEEQRAQWAKLVNEKTTTSDGHHVELAANIGTPDDVEGVLKNGGEGVGLYRTEFLYMGRDQLPTEDEQFTAYKAVLEKMADKPVVVRTLDIGGDKELPYLHLPKEMNPFLGYRAIRLCLEEQDIFRTQLRALLRASTYGNLKIMFPMIATLDEYRQAKSILLEEKEKLVTQGESVSDEIEIGIMVEIPSTAVIADQFAKEVDFFSIGTNDLIQYTMAADRMNETVSYLYQPYHPAILRLVSMVIEAAHKEGKWAGMCGEMAGDPIAIPLLLGLGLDEFSMSATSILPARSQLSKLSYVDSKNYKEQILSMSTTEEVVNFVKDNF</sequence>
<dbReference type="Gene3D" id="1.10.274.10">
    <property type="entry name" value="PtsI, HPr-binding domain"/>
    <property type="match status" value="1"/>
</dbReference>
<evidence type="ECO:0000256" key="13">
    <source>
        <dbReference type="ARBA" id="ARBA00022723"/>
    </source>
</evidence>
<dbReference type="PANTHER" id="PTHR46244">
    <property type="entry name" value="PHOSPHOENOLPYRUVATE-PROTEIN PHOSPHOTRANSFERASE"/>
    <property type="match status" value="1"/>
</dbReference>
<feature type="coiled-coil region" evidence="18">
    <location>
        <begin position="230"/>
        <end position="257"/>
    </location>
</feature>
<evidence type="ECO:0000256" key="16">
    <source>
        <dbReference type="ARBA" id="ARBA00033235"/>
    </source>
</evidence>
<dbReference type="InterPro" id="IPR000121">
    <property type="entry name" value="PEP_util_C"/>
</dbReference>
<evidence type="ECO:0000313" key="23">
    <source>
        <dbReference type="Proteomes" id="UP001516662"/>
    </source>
</evidence>
<dbReference type="InterPro" id="IPR006318">
    <property type="entry name" value="PTS_EI-like"/>
</dbReference>
<keyword evidence="23" id="KW-1185">Reference proteome</keyword>
<evidence type="ECO:0000256" key="9">
    <source>
        <dbReference type="ARBA" id="ARBA00022490"/>
    </source>
</evidence>
<evidence type="ECO:0000256" key="18">
    <source>
        <dbReference type="SAM" id="Coils"/>
    </source>
</evidence>
<dbReference type="PRINTS" id="PR01736">
    <property type="entry name" value="PHPHTRNFRASE"/>
</dbReference>
<comment type="catalytic activity">
    <reaction evidence="1 17">
        <text>L-histidyl-[protein] + phosphoenolpyruvate = N(pros)-phospho-L-histidyl-[protein] + pyruvate</text>
        <dbReference type="Rhea" id="RHEA:23880"/>
        <dbReference type="Rhea" id="RHEA-COMP:9745"/>
        <dbReference type="Rhea" id="RHEA-COMP:9746"/>
        <dbReference type="ChEBI" id="CHEBI:15361"/>
        <dbReference type="ChEBI" id="CHEBI:29979"/>
        <dbReference type="ChEBI" id="CHEBI:58702"/>
        <dbReference type="ChEBI" id="CHEBI:64837"/>
        <dbReference type="EC" id="2.7.3.9"/>
    </reaction>
</comment>
<evidence type="ECO:0000256" key="3">
    <source>
        <dbReference type="ARBA" id="ARBA00002728"/>
    </source>
</evidence>
<dbReference type="Gene3D" id="3.20.20.60">
    <property type="entry name" value="Phosphoenolpyruvate-binding domains"/>
    <property type="match status" value="1"/>
</dbReference>
<evidence type="ECO:0000256" key="12">
    <source>
        <dbReference type="ARBA" id="ARBA00022683"/>
    </source>
</evidence>
<feature type="domain" description="Phosphotransferase system enzyme I N-terminal" evidence="21">
    <location>
        <begin position="6"/>
        <end position="127"/>
    </location>
</feature>
<proteinExistence type="inferred from homology"/>
<comment type="caution">
    <text evidence="22">The sequence shown here is derived from an EMBL/GenBank/DDBJ whole genome shotgun (WGS) entry which is preliminary data.</text>
</comment>
<dbReference type="InterPro" id="IPR008279">
    <property type="entry name" value="PEP-util_enz_mobile_dom"/>
</dbReference>
<keyword evidence="10 17" id="KW-0762">Sugar transport</keyword>
<evidence type="ECO:0000259" key="21">
    <source>
        <dbReference type="Pfam" id="PF05524"/>
    </source>
</evidence>
<dbReference type="SUPFAM" id="SSF51621">
    <property type="entry name" value="Phosphoenolpyruvate/pyruvate domain"/>
    <property type="match status" value="1"/>
</dbReference>
<feature type="domain" description="PEP-utilising enzyme mobile" evidence="19">
    <location>
        <begin position="154"/>
        <end position="226"/>
    </location>
</feature>
<evidence type="ECO:0000313" key="22">
    <source>
        <dbReference type="EMBL" id="MBE4908981.1"/>
    </source>
</evidence>
<dbReference type="NCBIfam" id="TIGR01417">
    <property type="entry name" value="PTS_I_fam"/>
    <property type="match status" value="1"/>
</dbReference>
<dbReference type="Pfam" id="PF05524">
    <property type="entry name" value="PEP-utilisers_N"/>
    <property type="match status" value="1"/>
</dbReference>
<comment type="function">
    <text evidence="3 17">General (non sugar-specific) component of the phosphoenolpyruvate-dependent sugar phosphotransferase system (sugar PTS). This major carbohydrate active-transport system catalyzes the phosphorylation of incoming sugar substrates concomitantly with their translocation across the cell membrane. Enzyme I transfers the phosphoryl group from phosphoenolpyruvate (PEP) to the phosphoryl carrier protein (HPr).</text>
</comment>
<evidence type="ECO:0000256" key="4">
    <source>
        <dbReference type="ARBA" id="ARBA00004496"/>
    </source>
</evidence>
<dbReference type="RefSeq" id="WP_193537120.1">
    <property type="nucleotide sequence ID" value="NZ_JADCLJ010000020.1"/>
</dbReference>
<keyword evidence="8 17" id="KW-0813">Transport</keyword>
<dbReference type="InterPro" id="IPR040442">
    <property type="entry name" value="Pyrv_kinase-like_dom_sf"/>
</dbReference>
<feature type="coiled-coil region" evidence="18">
    <location>
        <begin position="34"/>
        <end position="61"/>
    </location>
</feature>
<keyword evidence="9 17" id="KW-0963">Cytoplasm</keyword>
<keyword evidence="13 17" id="KW-0479">Metal-binding</keyword>
<accession>A0ABR9QKF1</accession>
<dbReference type="PANTHER" id="PTHR46244:SF3">
    <property type="entry name" value="PHOSPHOENOLPYRUVATE-PROTEIN PHOSPHOTRANSFERASE"/>
    <property type="match status" value="1"/>
</dbReference>
<dbReference type="InterPro" id="IPR024692">
    <property type="entry name" value="PTS_EI"/>
</dbReference>
<dbReference type="Proteomes" id="UP001516662">
    <property type="component" value="Unassembled WGS sequence"/>
</dbReference>
<evidence type="ECO:0000256" key="11">
    <source>
        <dbReference type="ARBA" id="ARBA00022679"/>
    </source>
</evidence>
<organism evidence="22 23">
    <name type="scientific">Litchfieldia luteola</name>
    <dbReference type="NCBI Taxonomy" id="682179"/>
    <lineage>
        <taxon>Bacteria</taxon>
        <taxon>Bacillati</taxon>
        <taxon>Bacillota</taxon>
        <taxon>Bacilli</taxon>
        <taxon>Bacillales</taxon>
        <taxon>Bacillaceae</taxon>
        <taxon>Litchfieldia</taxon>
    </lineage>
</organism>
<evidence type="ECO:0000256" key="8">
    <source>
        <dbReference type="ARBA" id="ARBA00022448"/>
    </source>
</evidence>
<dbReference type="InterPro" id="IPR036637">
    <property type="entry name" value="Phosphohistidine_dom_sf"/>
</dbReference>
<keyword evidence="11 17" id="KW-0808">Transferase</keyword>
<evidence type="ECO:0000256" key="6">
    <source>
        <dbReference type="ARBA" id="ARBA00012232"/>
    </source>
</evidence>
<dbReference type="SUPFAM" id="SSF52009">
    <property type="entry name" value="Phosphohistidine domain"/>
    <property type="match status" value="1"/>
</dbReference>
<dbReference type="EMBL" id="JADCLJ010000020">
    <property type="protein sequence ID" value="MBE4908981.1"/>
    <property type="molecule type" value="Genomic_DNA"/>
</dbReference>
<dbReference type="GO" id="GO:0008965">
    <property type="term" value="F:phosphoenolpyruvate-protein phosphotransferase activity"/>
    <property type="evidence" value="ECO:0007669"/>
    <property type="project" value="UniProtKB-EC"/>
</dbReference>
<evidence type="ECO:0000256" key="7">
    <source>
        <dbReference type="ARBA" id="ARBA00016544"/>
    </source>
</evidence>
<dbReference type="InterPro" id="IPR008731">
    <property type="entry name" value="PTS_EIN"/>
</dbReference>
<keyword evidence="15 17" id="KW-0460">Magnesium</keyword>
<reference evidence="22 23" key="1">
    <citation type="submission" date="2020-10" db="EMBL/GenBank/DDBJ databases">
        <title>Bacillus sp. HD4P25, an endophyte from a halophyte.</title>
        <authorList>
            <person name="Sun J.-Q."/>
        </authorList>
    </citation>
    <scope>NUCLEOTIDE SEQUENCE [LARGE SCALE GENOMIC DNA]</scope>
    <source>
        <strain evidence="22 23">YIM 93174</strain>
    </source>
</reference>
<dbReference type="EC" id="2.7.3.9" evidence="6 17"/>
<dbReference type="InterPro" id="IPR015813">
    <property type="entry name" value="Pyrv/PenolPyrv_kinase-like_dom"/>
</dbReference>
<dbReference type="PIRSF" id="PIRSF000732">
    <property type="entry name" value="PTS_enzyme_I"/>
    <property type="match status" value="1"/>
</dbReference>
<keyword evidence="18" id="KW-0175">Coiled coil</keyword>
<evidence type="ECO:0000259" key="20">
    <source>
        <dbReference type="Pfam" id="PF02896"/>
    </source>
</evidence>